<gene>
    <name evidence="2" type="ORF">GCM10023321_70190</name>
</gene>
<sequence>MPSTPDEPEPEPPGLFGELTTDSWPWPSGWVDLLGPLARTLVFERPTVGPLPPDPALV</sequence>
<protein>
    <submittedName>
        <fullName evidence="2">Uncharacterized protein</fullName>
    </submittedName>
</protein>
<proteinExistence type="predicted"/>
<organism evidence="2 3">
    <name type="scientific">Pseudonocardia eucalypti</name>
    <dbReference type="NCBI Taxonomy" id="648755"/>
    <lineage>
        <taxon>Bacteria</taxon>
        <taxon>Bacillati</taxon>
        <taxon>Actinomycetota</taxon>
        <taxon>Actinomycetes</taxon>
        <taxon>Pseudonocardiales</taxon>
        <taxon>Pseudonocardiaceae</taxon>
        <taxon>Pseudonocardia</taxon>
    </lineage>
</organism>
<evidence type="ECO:0000313" key="2">
    <source>
        <dbReference type="EMBL" id="GAA5171511.1"/>
    </source>
</evidence>
<dbReference type="Proteomes" id="UP001428817">
    <property type="component" value="Unassembled WGS sequence"/>
</dbReference>
<dbReference type="EMBL" id="BAABJP010000048">
    <property type="protein sequence ID" value="GAA5171511.1"/>
    <property type="molecule type" value="Genomic_DNA"/>
</dbReference>
<feature type="compositionally biased region" description="Acidic residues" evidence="1">
    <location>
        <begin position="1"/>
        <end position="10"/>
    </location>
</feature>
<reference evidence="3" key="1">
    <citation type="journal article" date="2019" name="Int. J. Syst. Evol. Microbiol.">
        <title>The Global Catalogue of Microorganisms (GCM) 10K type strain sequencing project: providing services to taxonomists for standard genome sequencing and annotation.</title>
        <authorList>
            <consortium name="The Broad Institute Genomics Platform"/>
            <consortium name="The Broad Institute Genome Sequencing Center for Infectious Disease"/>
            <person name="Wu L."/>
            <person name="Ma J."/>
        </authorList>
    </citation>
    <scope>NUCLEOTIDE SEQUENCE [LARGE SCALE GENOMIC DNA]</scope>
    <source>
        <strain evidence="3">JCM 18303</strain>
    </source>
</reference>
<feature type="region of interest" description="Disordered" evidence="1">
    <location>
        <begin position="1"/>
        <end position="21"/>
    </location>
</feature>
<name>A0ABP9R444_9PSEU</name>
<evidence type="ECO:0000313" key="3">
    <source>
        <dbReference type="Proteomes" id="UP001428817"/>
    </source>
</evidence>
<accession>A0ABP9R444</accession>
<comment type="caution">
    <text evidence="2">The sequence shown here is derived from an EMBL/GenBank/DDBJ whole genome shotgun (WGS) entry which is preliminary data.</text>
</comment>
<evidence type="ECO:0000256" key="1">
    <source>
        <dbReference type="SAM" id="MobiDB-lite"/>
    </source>
</evidence>
<keyword evidence="3" id="KW-1185">Reference proteome</keyword>